<dbReference type="PANTHER" id="PTHR33365">
    <property type="entry name" value="YALI0B05434P"/>
    <property type="match status" value="1"/>
</dbReference>
<evidence type="ECO:0000256" key="1">
    <source>
        <dbReference type="ARBA" id="ARBA00004685"/>
    </source>
</evidence>
<dbReference type="PANTHER" id="PTHR33365:SF4">
    <property type="entry name" value="CYCLOCHLOROTINE BIOSYNTHESIS PROTEIN O"/>
    <property type="match status" value="1"/>
</dbReference>
<feature type="region of interest" description="Disordered" evidence="3">
    <location>
        <begin position="1"/>
        <end position="23"/>
    </location>
</feature>
<evidence type="ECO:0000256" key="2">
    <source>
        <dbReference type="ARBA" id="ARBA00035112"/>
    </source>
</evidence>
<keyword evidence="5" id="KW-1185">Reference proteome</keyword>
<evidence type="ECO:0000256" key="3">
    <source>
        <dbReference type="SAM" id="MobiDB-lite"/>
    </source>
</evidence>
<comment type="similarity">
    <text evidence="2">Belongs to the ustYa family.</text>
</comment>
<gene>
    <name evidence="4" type="ORF">E0Z10_g4881</name>
</gene>
<evidence type="ECO:0000313" key="4">
    <source>
        <dbReference type="EMBL" id="TGJ83896.1"/>
    </source>
</evidence>
<proteinExistence type="inferred from homology"/>
<sequence length="223" mass="25863">MFNKKPPDYSHVDSPGESSLVDEESRGFIDAPLFEDGVIEYQDTAYSNKFGARIELGGPPTIELEHKWLNLWSHGNIELQTEDIHRLGKSTEHLVHAGGNDPKRGYVANLEVFHYLHCLNQIRQFTYKEHYATHMAEWIEKDHRSIVNMNVTDPNDAFDRMHIDHCIDALRQQLMCSADVVPLLVEVDEGSKFGYETDFNVNMKCRNYERILEWQYAHALVEN</sequence>
<evidence type="ECO:0000313" key="5">
    <source>
        <dbReference type="Proteomes" id="UP000297716"/>
    </source>
</evidence>
<dbReference type="AlphaFoldDB" id="A0A4Z0Z2R1"/>
<dbReference type="EMBL" id="SKBN01000081">
    <property type="protein sequence ID" value="TGJ83896.1"/>
    <property type="molecule type" value="Genomic_DNA"/>
</dbReference>
<protein>
    <recommendedName>
        <fullName evidence="6">Tat pathway signal sequence</fullName>
    </recommendedName>
</protein>
<evidence type="ECO:0008006" key="6">
    <source>
        <dbReference type="Google" id="ProtNLM"/>
    </source>
</evidence>
<dbReference type="Pfam" id="PF11807">
    <property type="entry name" value="UstYa"/>
    <property type="match status" value="1"/>
</dbReference>
<dbReference type="Proteomes" id="UP000297716">
    <property type="component" value="Unassembled WGS sequence"/>
</dbReference>
<dbReference type="GO" id="GO:0043386">
    <property type="term" value="P:mycotoxin biosynthetic process"/>
    <property type="evidence" value="ECO:0007669"/>
    <property type="project" value="InterPro"/>
</dbReference>
<organism evidence="4 5">
    <name type="scientific">Xylaria hypoxylon</name>
    <dbReference type="NCBI Taxonomy" id="37992"/>
    <lineage>
        <taxon>Eukaryota</taxon>
        <taxon>Fungi</taxon>
        <taxon>Dikarya</taxon>
        <taxon>Ascomycota</taxon>
        <taxon>Pezizomycotina</taxon>
        <taxon>Sordariomycetes</taxon>
        <taxon>Xylariomycetidae</taxon>
        <taxon>Xylariales</taxon>
        <taxon>Xylariaceae</taxon>
        <taxon>Xylaria</taxon>
    </lineage>
</organism>
<reference evidence="4 5" key="1">
    <citation type="submission" date="2019-03" db="EMBL/GenBank/DDBJ databases">
        <title>Draft genome sequence of Xylaria hypoxylon DSM 108379, a ubiquitous saprotrophic-parasitic fungi on hardwood.</title>
        <authorList>
            <person name="Buettner E."/>
            <person name="Leonhardt S."/>
            <person name="Gebauer A.M."/>
            <person name="Liers C."/>
            <person name="Hofrichter M."/>
            <person name="Kellner H."/>
        </authorList>
    </citation>
    <scope>NUCLEOTIDE SEQUENCE [LARGE SCALE GENOMIC DNA]</scope>
    <source>
        <strain evidence="4 5">DSM 108379</strain>
    </source>
</reference>
<comment type="caution">
    <text evidence="4">The sequence shown here is derived from an EMBL/GenBank/DDBJ whole genome shotgun (WGS) entry which is preliminary data.</text>
</comment>
<dbReference type="InterPro" id="IPR021765">
    <property type="entry name" value="UstYa-like"/>
</dbReference>
<dbReference type="STRING" id="37992.A0A4Z0Z2R1"/>
<feature type="compositionally biased region" description="Basic and acidic residues" evidence="3">
    <location>
        <begin position="1"/>
        <end position="11"/>
    </location>
</feature>
<accession>A0A4Z0Z2R1</accession>
<name>A0A4Z0Z2R1_9PEZI</name>
<dbReference type="OrthoDB" id="3687641at2759"/>
<comment type="pathway">
    <text evidence="1">Mycotoxin biosynthesis.</text>
</comment>